<sequence length="213" mass="22976">MIKVYGSTLSPFVRKVVVVLAEKGLDYDLIPSGLPARDPDFLSISPFGKMPAFRDGDFAISDSSAIVHYLDAKYPEPRLIPQAPEDLGRAVWYDEFGDTIVALTGGKVFFNRVVAPRFLKQAGNEDMVQQGIAELPRLFDYLEGVVPEPGGFLVGGALSLADIAVASPFVNLSHCALDVDCATHPRLGAWLPTILSRPSFAAPIAEEKAFLAA</sequence>
<proteinExistence type="predicted"/>
<dbReference type="PANTHER" id="PTHR43900:SF3">
    <property type="entry name" value="GLUTATHIONE S-TRANSFERASE RHO"/>
    <property type="match status" value="1"/>
</dbReference>
<reference evidence="6" key="1">
    <citation type="journal article" date="2019" name="Int. J. Syst. Evol. Microbiol.">
        <title>The Global Catalogue of Microorganisms (GCM) 10K type strain sequencing project: providing services to taxonomists for standard genome sequencing and annotation.</title>
        <authorList>
            <consortium name="The Broad Institute Genomics Platform"/>
            <consortium name="The Broad Institute Genome Sequencing Center for Infectious Disease"/>
            <person name="Wu L."/>
            <person name="Ma J."/>
        </authorList>
    </citation>
    <scope>NUCLEOTIDE SEQUENCE [LARGE SCALE GENOMIC DNA]</scope>
    <source>
        <strain evidence="6">CCUG 52537</strain>
    </source>
</reference>
<dbReference type="InterPro" id="IPR010987">
    <property type="entry name" value="Glutathione-S-Trfase_C-like"/>
</dbReference>
<dbReference type="Pfam" id="PF00043">
    <property type="entry name" value="GST_C"/>
    <property type="match status" value="1"/>
</dbReference>
<comment type="caution">
    <text evidence="5">The sequence shown here is derived from an EMBL/GenBank/DDBJ whole genome shotgun (WGS) entry which is preliminary data.</text>
</comment>
<dbReference type="EC" id="2.5.1.18" evidence="1"/>
<dbReference type="PANTHER" id="PTHR43900">
    <property type="entry name" value="GLUTATHIONE S-TRANSFERASE RHO"/>
    <property type="match status" value="1"/>
</dbReference>
<dbReference type="SUPFAM" id="SSF52833">
    <property type="entry name" value="Thioredoxin-like"/>
    <property type="match status" value="1"/>
</dbReference>
<keyword evidence="2" id="KW-0808">Transferase</keyword>
<dbReference type="InterPro" id="IPR036249">
    <property type="entry name" value="Thioredoxin-like_sf"/>
</dbReference>
<dbReference type="InterPro" id="IPR004046">
    <property type="entry name" value="GST_C"/>
</dbReference>
<feature type="domain" description="GST C-terminal" evidence="4">
    <location>
        <begin position="83"/>
        <end position="213"/>
    </location>
</feature>
<protein>
    <recommendedName>
        <fullName evidence="1">glutathione transferase</fullName>
        <ecNumber evidence="1">2.5.1.18</ecNumber>
    </recommendedName>
</protein>
<dbReference type="InterPro" id="IPR040079">
    <property type="entry name" value="Glutathione_S-Trfase"/>
</dbReference>
<dbReference type="SFLD" id="SFLDG00358">
    <property type="entry name" value="Main_(cytGST)"/>
    <property type="match status" value="1"/>
</dbReference>
<dbReference type="InterPro" id="IPR036282">
    <property type="entry name" value="Glutathione-S-Trfase_C_sf"/>
</dbReference>
<evidence type="ECO:0000256" key="2">
    <source>
        <dbReference type="ARBA" id="ARBA00022679"/>
    </source>
</evidence>
<feature type="domain" description="GST N-terminal" evidence="3">
    <location>
        <begin position="1"/>
        <end position="78"/>
    </location>
</feature>
<evidence type="ECO:0000256" key="1">
    <source>
        <dbReference type="ARBA" id="ARBA00012452"/>
    </source>
</evidence>
<dbReference type="Gene3D" id="1.20.1050.10">
    <property type="match status" value="1"/>
</dbReference>
<dbReference type="SUPFAM" id="SSF47616">
    <property type="entry name" value="GST C-terminal domain-like"/>
    <property type="match status" value="1"/>
</dbReference>
<dbReference type="InterPro" id="IPR004045">
    <property type="entry name" value="Glutathione_S-Trfase_N"/>
</dbReference>
<name>A0ABW3C218_SPHXN</name>
<evidence type="ECO:0000259" key="4">
    <source>
        <dbReference type="PROSITE" id="PS50405"/>
    </source>
</evidence>
<dbReference type="Gene3D" id="3.40.30.10">
    <property type="entry name" value="Glutaredoxin"/>
    <property type="match status" value="1"/>
</dbReference>
<dbReference type="SFLD" id="SFLDS00019">
    <property type="entry name" value="Glutathione_Transferase_(cytos"/>
    <property type="match status" value="1"/>
</dbReference>
<dbReference type="PROSITE" id="PS50405">
    <property type="entry name" value="GST_CTER"/>
    <property type="match status" value="1"/>
</dbReference>
<dbReference type="Pfam" id="PF13417">
    <property type="entry name" value="GST_N_3"/>
    <property type="match status" value="1"/>
</dbReference>
<evidence type="ECO:0000259" key="3">
    <source>
        <dbReference type="PROSITE" id="PS50404"/>
    </source>
</evidence>
<gene>
    <name evidence="5" type="ORF">ACFQ00_08985</name>
</gene>
<evidence type="ECO:0000313" key="6">
    <source>
        <dbReference type="Proteomes" id="UP001597124"/>
    </source>
</evidence>
<dbReference type="RefSeq" id="WP_381489235.1">
    <property type="nucleotide sequence ID" value="NZ_JBHTIK010000005.1"/>
</dbReference>
<evidence type="ECO:0000313" key="5">
    <source>
        <dbReference type="EMBL" id="MFD0848456.1"/>
    </source>
</evidence>
<dbReference type="EMBL" id="JBHTIK010000005">
    <property type="protein sequence ID" value="MFD0848456.1"/>
    <property type="molecule type" value="Genomic_DNA"/>
</dbReference>
<organism evidence="5 6">
    <name type="scientific">Sphingosinicella xenopeptidilytica</name>
    <dbReference type="NCBI Taxonomy" id="364098"/>
    <lineage>
        <taxon>Bacteria</taxon>
        <taxon>Pseudomonadati</taxon>
        <taxon>Pseudomonadota</taxon>
        <taxon>Alphaproteobacteria</taxon>
        <taxon>Sphingomonadales</taxon>
        <taxon>Sphingosinicellaceae</taxon>
        <taxon>Sphingosinicella</taxon>
    </lineage>
</organism>
<dbReference type="Proteomes" id="UP001597124">
    <property type="component" value="Unassembled WGS sequence"/>
</dbReference>
<dbReference type="PROSITE" id="PS50404">
    <property type="entry name" value="GST_NTER"/>
    <property type="match status" value="1"/>
</dbReference>
<accession>A0ABW3C218</accession>
<keyword evidence="6" id="KW-1185">Reference proteome</keyword>